<feature type="chain" id="PRO_5045537055" evidence="2">
    <location>
        <begin position="26"/>
        <end position="230"/>
    </location>
</feature>
<dbReference type="EMBL" id="JBHUKU010000009">
    <property type="protein sequence ID" value="MFD2460726.1"/>
    <property type="molecule type" value="Genomic_DNA"/>
</dbReference>
<reference evidence="5" key="1">
    <citation type="journal article" date="2019" name="Int. J. Syst. Evol. Microbiol.">
        <title>The Global Catalogue of Microorganisms (GCM) 10K type strain sequencing project: providing services to taxonomists for standard genome sequencing and annotation.</title>
        <authorList>
            <consortium name="The Broad Institute Genomics Platform"/>
            <consortium name="The Broad Institute Genome Sequencing Center for Infectious Disease"/>
            <person name="Wu L."/>
            <person name="Ma J."/>
        </authorList>
    </citation>
    <scope>NUCLEOTIDE SEQUENCE [LARGE SCALE GENOMIC DNA]</scope>
    <source>
        <strain evidence="5">CGMCC 4.7643</strain>
    </source>
</reference>
<gene>
    <name evidence="4" type="ORF">ACFSYJ_19125</name>
</gene>
<dbReference type="Pfam" id="PF14016">
    <property type="entry name" value="DUF4232"/>
    <property type="match status" value="1"/>
</dbReference>
<feature type="domain" description="DUF4232" evidence="3">
    <location>
        <begin position="107"/>
        <end position="207"/>
    </location>
</feature>
<evidence type="ECO:0000313" key="5">
    <source>
        <dbReference type="Proteomes" id="UP001597419"/>
    </source>
</evidence>
<keyword evidence="2" id="KW-0732">Signal</keyword>
<organism evidence="4 5">
    <name type="scientific">Amycolatopsis samaneae</name>
    <dbReference type="NCBI Taxonomy" id="664691"/>
    <lineage>
        <taxon>Bacteria</taxon>
        <taxon>Bacillati</taxon>
        <taxon>Actinomycetota</taxon>
        <taxon>Actinomycetes</taxon>
        <taxon>Pseudonocardiales</taxon>
        <taxon>Pseudonocardiaceae</taxon>
        <taxon>Amycolatopsis</taxon>
    </lineage>
</organism>
<proteinExistence type="predicted"/>
<evidence type="ECO:0000256" key="1">
    <source>
        <dbReference type="SAM" id="MobiDB-lite"/>
    </source>
</evidence>
<feature type="compositionally biased region" description="Low complexity" evidence="1">
    <location>
        <begin position="30"/>
        <end position="40"/>
    </location>
</feature>
<dbReference type="InterPro" id="IPR025326">
    <property type="entry name" value="DUF4232"/>
</dbReference>
<dbReference type="PROSITE" id="PS51257">
    <property type="entry name" value="PROKAR_LIPOPROTEIN"/>
    <property type="match status" value="1"/>
</dbReference>
<feature type="region of interest" description="Disordered" evidence="1">
    <location>
        <begin position="30"/>
        <end position="76"/>
    </location>
</feature>
<feature type="compositionally biased region" description="Low complexity" evidence="1">
    <location>
        <begin position="51"/>
        <end position="68"/>
    </location>
</feature>
<comment type="caution">
    <text evidence="4">The sequence shown here is derived from an EMBL/GenBank/DDBJ whole genome shotgun (WGS) entry which is preliminary data.</text>
</comment>
<dbReference type="RefSeq" id="WP_345394199.1">
    <property type="nucleotide sequence ID" value="NZ_BAABHG010000006.1"/>
</dbReference>
<dbReference type="Proteomes" id="UP001597419">
    <property type="component" value="Unassembled WGS sequence"/>
</dbReference>
<sequence length="230" mass="22502">MNITKKTIQRATMAIAAVAAVGALGACSTGQSGNAAPAPQGSGGAGGGIGAAPNGGAVRDAGAQSGATGSQGIGTGQGGAGTLPNCTGLNVAWLNPTALNGESTQWKLPIVLTNKTETTCVVRGFPGVRLNGEDGTGWDLVRTNGAVAPVRLGPGERATADVTYATAVALNPETGSGGGDPSGWHVDSVSITPPNSTNTQTLPWVNPIGLVKQDGATHPGSYVGPVRAGE</sequence>
<protein>
    <submittedName>
        <fullName evidence="4">DUF4232 domain-containing protein</fullName>
    </submittedName>
</protein>
<accession>A0ABW5GIR0</accession>
<keyword evidence="5" id="KW-1185">Reference proteome</keyword>
<evidence type="ECO:0000256" key="2">
    <source>
        <dbReference type="SAM" id="SignalP"/>
    </source>
</evidence>
<evidence type="ECO:0000313" key="4">
    <source>
        <dbReference type="EMBL" id="MFD2460726.1"/>
    </source>
</evidence>
<feature type="compositionally biased region" description="Gly residues" evidence="1">
    <location>
        <begin position="41"/>
        <end position="50"/>
    </location>
</feature>
<evidence type="ECO:0000259" key="3">
    <source>
        <dbReference type="Pfam" id="PF14016"/>
    </source>
</evidence>
<name>A0ABW5GIR0_9PSEU</name>
<feature type="signal peptide" evidence="2">
    <location>
        <begin position="1"/>
        <end position="25"/>
    </location>
</feature>